<evidence type="ECO:0000259" key="2">
    <source>
        <dbReference type="Pfam" id="PF00534"/>
    </source>
</evidence>
<dbReference type="InterPro" id="IPR001296">
    <property type="entry name" value="Glyco_trans_1"/>
</dbReference>
<dbReference type="AlphaFoldDB" id="A0A1F7XZB2"/>
<evidence type="ECO:0000256" key="1">
    <source>
        <dbReference type="ARBA" id="ARBA00022679"/>
    </source>
</evidence>
<comment type="caution">
    <text evidence="4">The sequence shown here is derived from an EMBL/GenBank/DDBJ whole genome shotgun (WGS) entry which is preliminary data.</text>
</comment>
<dbReference type="InterPro" id="IPR028098">
    <property type="entry name" value="Glyco_trans_4-like_N"/>
</dbReference>
<protein>
    <recommendedName>
        <fullName evidence="6">Glycosyl transferase family 1 domain-containing protein</fullName>
    </recommendedName>
</protein>
<keyword evidence="1" id="KW-0808">Transferase</keyword>
<dbReference type="Proteomes" id="UP000178419">
    <property type="component" value="Unassembled WGS sequence"/>
</dbReference>
<gene>
    <name evidence="4" type="ORF">A2714_01545</name>
</gene>
<dbReference type="CDD" id="cd03809">
    <property type="entry name" value="GT4_MtfB-like"/>
    <property type="match status" value="1"/>
</dbReference>
<dbReference type="PANTHER" id="PTHR46401:SF2">
    <property type="entry name" value="GLYCOSYLTRANSFERASE WBBK-RELATED"/>
    <property type="match status" value="1"/>
</dbReference>
<dbReference type="EMBL" id="MGGE01000054">
    <property type="protein sequence ID" value="OGM20019.1"/>
    <property type="molecule type" value="Genomic_DNA"/>
</dbReference>
<reference evidence="4 5" key="1">
    <citation type="journal article" date="2016" name="Nat. Commun.">
        <title>Thousands of microbial genomes shed light on interconnected biogeochemical processes in an aquifer system.</title>
        <authorList>
            <person name="Anantharaman K."/>
            <person name="Brown C.T."/>
            <person name="Hug L.A."/>
            <person name="Sharon I."/>
            <person name="Castelle C.J."/>
            <person name="Probst A.J."/>
            <person name="Thomas B.C."/>
            <person name="Singh A."/>
            <person name="Wilkins M.J."/>
            <person name="Karaoz U."/>
            <person name="Brodie E.L."/>
            <person name="Williams K.H."/>
            <person name="Hubbard S.S."/>
            <person name="Banfield J.F."/>
        </authorList>
    </citation>
    <scope>NUCLEOTIDE SEQUENCE [LARGE SCALE GENOMIC DNA]</scope>
</reference>
<dbReference type="GO" id="GO:0009103">
    <property type="term" value="P:lipopolysaccharide biosynthetic process"/>
    <property type="evidence" value="ECO:0007669"/>
    <property type="project" value="TreeGrafter"/>
</dbReference>
<name>A0A1F7XZB2_9BACT</name>
<dbReference type="Gene3D" id="3.40.50.2000">
    <property type="entry name" value="Glycogen Phosphorylase B"/>
    <property type="match status" value="2"/>
</dbReference>
<dbReference type="GO" id="GO:0016757">
    <property type="term" value="F:glycosyltransferase activity"/>
    <property type="evidence" value="ECO:0007669"/>
    <property type="project" value="InterPro"/>
</dbReference>
<feature type="domain" description="Glycosyl transferase family 1" evidence="2">
    <location>
        <begin position="198"/>
        <end position="329"/>
    </location>
</feature>
<dbReference type="Pfam" id="PF13439">
    <property type="entry name" value="Glyco_transf_4"/>
    <property type="match status" value="1"/>
</dbReference>
<evidence type="ECO:0008006" key="6">
    <source>
        <dbReference type="Google" id="ProtNLM"/>
    </source>
</evidence>
<accession>A0A1F7XZB2</accession>
<evidence type="ECO:0000313" key="4">
    <source>
        <dbReference type="EMBL" id="OGM20019.1"/>
    </source>
</evidence>
<sequence>MKVAIDISSIIYGTGVSVYTRNLVETLHKIDKRDSFILFGGSLRRRYELTTFLSSFKGERMQSKVFPIPPTLADFIWNKLHIINIEKLIGGVDVFHSSDWTQPPSNAFNVTTIHDLVPLKYPKLSHPRIVSAHSARMKWIIKEVDRVIVPSKTTMTDSVKLGVDAEKIRVIPEAADPIFKSAKMVDVERLKRKYRISGKYLLSVGIGPRKNTERLIRSFEKIKAETGMKLVIVGHKYVDTGQERGVIYLGHVSQIEMPILYSGAEAFTYPSLYEGFGLPILEAFACKTPIVTSDFGSMKEVAGNGAVLVDPYNVESITEGIRKALNIKNTLIKKGISQIKKFSWEKTARETLKVYQESEKSN</sequence>
<organism evidence="4 5">
    <name type="scientific">Candidatus Woesebacteria bacterium RIFCSPHIGHO2_01_FULL_38_9</name>
    <dbReference type="NCBI Taxonomy" id="1802492"/>
    <lineage>
        <taxon>Bacteria</taxon>
        <taxon>Candidatus Woeseibacteriota</taxon>
    </lineage>
</organism>
<dbReference type="Pfam" id="PF00534">
    <property type="entry name" value="Glycos_transf_1"/>
    <property type="match status" value="1"/>
</dbReference>
<evidence type="ECO:0000259" key="3">
    <source>
        <dbReference type="Pfam" id="PF13439"/>
    </source>
</evidence>
<evidence type="ECO:0000313" key="5">
    <source>
        <dbReference type="Proteomes" id="UP000178419"/>
    </source>
</evidence>
<proteinExistence type="predicted"/>
<dbReference type="PANTHER" id="PTHR46401">
    <property type="entry name" value="GLYCOSYLTRANSFERASE WBBK-RELATED"/>
    <property type="match status" value="1"/>
</dbReference>
<dbReference type="SUPFAM" id="SSF53756">
    <property type="entry name" value="UDP-Glycosyltransferase/glycogen phosphorylase"/>
    <property type="match status" value="1"/>
</dbReference>
<feature type="domain" description="Glycosyltransferase subfamily 4-like N-terminal" evidence="3">
    <location>
        <begin position="15"/>
        <end position="176"/>
    </location>
</feature>